<sequence length="987" mass="106800">MSASFCSSARHSASSIGVLFTCFSALSNRFALTYVSVVFSAISNFESAPTGPLSISAKTSPASSNLSFSINRVASASLTGHTCRSKEATRGVVFSKTHLASARCVSKGNLGNASTKISIIARDIVNGTSSPLTCSTNATNAPASLVVVNPSTTSLAIASYALTRPSRSEDVAADDSRTSSSLARMSIERAGAGSAFVQQPAVGDVGFHGSPGPVGRVGHASVVTDDSKVFVFGGRAKSSNGDLLNDLWLYDWETGSWVSYVPNELMCDQCSTCQATGSTCHDWTGLRPYTSPQLAEGKNRQDRPIPSGRVHHSMALVLNRDTGSRETVVMFGGESIDCTDYCDDLWHYNIPNNLWTKKEFTAGDEVPIRRWKHAMTDYYDAVFMFGGHSQRKQTTATAMANISSDEAFYYDTDAVFEDDNPLFLDDLWVYNATERVWDRLVPQCKVYDDVQGIINSTACTNTTLEPDGTAERDVYGPRPRLGGSLVWLHTNCKDCVWGRNSTSDVDYDFIYLFGGFAYGGSSNYEELYPTGEQDMYPSLESKYFLNDVWRYDIAENTWEELKPLTSNPRRPVPRQGHSATVVVKDGQSMMLVHGGQTWQDEIGDFWQYNFSSNAWIEIVSEEYPSRRYGGTMVQVGQASVTRSGTTRQSGRALIFGGHGCLKGKSYSEAAIAAATAGTGTGTSARTYVNEVGEIVNWATKYSVNAEGKLVVDGAVLEDAGDPVFLAATDGTTEVQTVTGYGETICTEILSDLWQYLPDECPNDCSRAGTCSFNVCICRGSFYGADCSEPYCPDSECYFDDVAREMVCTHCNGRGECVDGTCTNCEYPSTGERCEDIAGLCPADNCTCFDSVGAPRPADCEETVTECEKNPSGSSSRTQDCSGNGYCINGVCECFPGFTDSKLVIKSGDVFIPARDYVNNTVIPAPECGYDETAPNLYNPALVTDACKPKLYADCGDFLYQVAGASAGHVLITVLISTFVLEVLLNLS</sequence>
<dbReference type="Gene3D" id="2.10.25.10">
    <property type="entry name" value="Laminin"/>
    <property type="match status" value="1"/>
</dbReference>
<dbReference type="Proteomes" id="UP000195557">
    <property type="component" value="Unassembled WGS sequence"/>
</dbReference>
<organism evidence="2">
    <name type="scientific">Ostreococcus tauri</name>
    <name type="common">Marine green alga</name>
    <dbReference type="NCBI Taxonomy" id="70448"/>
    <lineage>
        <taxon>Eukaryota</taxon>
        <taxon>Viridiplantae</taxon>
        <taxon>Chlorophyta</taxon>
        <taxon>Mamiellophyceae</taxon>
        <taxon>Mamiellales</taxon>
        <taxon>Bathycoccaceae</taxon>
        <taxon>Ostreococcus</taxon>
    </lineage>
</organism>
<dbReference type="PANTHER" id="PTHR23244">
    <property type="entry name" value="KELCH REPEAT DOMAIN"/>
    <property type="match status" value="1"/>
</dbReference>
<dbReference type="PROSITE" id="PS00022">
    <property type="entry name" value="EGF_1"/>
    <property type="match status" value="1"/>
</dbReference>
<dbReference type="Pfam" id="PF24681">
    <property type="entry name" value="Kelch_KLHDC2_KLHL20_DRC7"/>
    <property type="match status" value="1"/>
</dbReference>
<dbReference type="InterPro" id="IPR006652">
    <property type="entry name" value="Kelch_1"/>
</dbReference>
<accession>A0A1Y5I0A7</accession>
<dbReference type="InterPro" id="IPR000742">
    <property type="entry name" value="EGF"/>
</dbReference>
<dbReference type="Pfam" id="PF01344">
    <property type="entry name" value="Kelch_1"/>
    <property type="match status" value="1"/>
</dbReference>
<dbReference type="SUPFAM" id="SSF117281">
    <property type="entry name" value="Kelch motif"/>
    <property type="match status" value="1"/>
</dbReference>
<dbReference type="EMBL" id="KZ155835">
    <property type="protein sequence ID" value="OUS43006.1"/>
    <property type="molecule type" value="Genomic_DNA"/>
</dbReference>
<dbReference type="InterPro" id="IPR015915">
    <property type="entry name" value="Kelch-typ_b-propeller"/>
</dbReference>
<dbReference type="eggNOG" id="KOG1225">
    <property type="taxonomic scope" value="Eukaryota"/>
</dbReference>
<feature type="domain" description="EGF-like" evidence="1">
    <location>
        <begin position="775"/>
        <end position="786"/>
    </location>
</feature>
<evidence type="ECO:0000313" key="2">
    <source>
        <dbReference type="EMBL" id="OUS43006.1"/>
    </source>
</evidence>
<reference evidence="2" key="1">
    <citation type="submission" date="2017-04" db="EMBL/GenBank/DDBJ databases">
        <title>Population genomics of picophytoplankton unveils novel chromosome hypervariability.</title>
        <authorList>
            <consortium name="DOE Joint Genome Institute"/>
            <person name="Blanc-Mathieu R."/>
            <person name="Krasovec M."/>
            <person name="Hebrard M."/>
            <person name="Yau S."/>
            <person name="Desgranges E."/>
            <person name="Martin J."/>
            <person name="Schackwitz W."/>
            <person name="Kuo A."/>
            <person name="Salin G."/>
            <person name="Donnadieu C."/>
            <person name="Desdevises Y."/>
            <person name="Sanchez-Ferandin S."/>
            <person name="Moreau H."/>
            <person name="Rivals E."/>
            <person name="Grigoriev I.V."/>
            <person name="Grimsley N."/>
            <person name="Eyre-Walker A."/>
            <person name="Piganeau G."/>
        </authorList>
    </citation>
    <scope>NUCLEOTIDE SEQUENCE [LARGE SCALE GENOMIC DNA]</scope>
    <source>
        <strain evidence="2">RCC 1115</strain>
    </source>
</reference>
<gene>
    <name evidence="2" type="ORF">BE221DRAFT_81342</name>
</gene>
<dbReference type="AlphaFoldDB" id="A0A1Y5I0A7"/>
<proteinExistence type="predicted"/>
<dbReference type="PANTHER" id="PTHR23244:SF471">
    <property type="entry name" value="GUANINE NUCLEOTIDE-BINDING PROTEIN SUBUNIT BETA 1-RELATED"/>
    <property type="match status" value="1"/>
</dbReference>
<protein>
    <submittedName>
        <fullName evidence="2">Tenascin C</fullName>
    </submittedName>
</protein>
<evidence type="ECO:0000259" key="1">
    <source>
        <dbReference type="PROSITE" id="PS00022"/>
    </source>
</evidence>
<dbReference type="Gene3D" id="2.120.10.80">
    <property type="entry name" value="Kelch-type beta propeller"/>
    <property type="match status" value="3"/>
</dbReference>
<name>A0A1Y5I0A7_OSTTA</name>